<evidence type="ECO:0000259" key="3">
    <source>
        <dbReference type="PROSITE" id="PS51000"/>
    </source>
</evidence>
<evidence type="ECO:0000313" key="4">
    <source>
        <dbReference type="EMBL" id="OTP17711.1"/>
    </source>
</evidence>
<dbReference type="SMART" id="SM01134">
    <property type="entry name" value="DeoRC"/>
    <property type="match status" value="1"/>
</dbReference>
<dbReference type="SUPFAM" id="SSF100950">
    <property type="entry name" value="NagB/RpiA/CoA transferase-like"/>
    <property type="match status" value="1"/>
</dbReference>
<dbReference type="InterPro" id="IPR014036">
    <property type="entry name" value="DeoR-like_C"/>
</dbReference>
<reference evidence="5" key="3">
    <citation type="submission" date="2024-03" db="EMBL/GenBank/DDBJ databases">
        <title>The Genome Sequence of Enterococcus sp. DIV0242b.</title>
        <authorList>
            <consortium name="The Broad Institute Genomics Platform"/>
            <consortium name="The Broad Institute Microbial Omics Core"/>
            <consortium name="The Broad Institute Genomic Center for Infectious Diseases"/>
            <person name="Earl A."/>
            <person name="Manson A."/>
            <person name="Gilmore M."/>
            <person name="Schwartman J."/>
            <person name="Shea T."/>
            <person name="Abouelleil A."/>
            <person name="Cao P."/>
            <person name="Chapman S."/>
            <person name="Cusick C."/>
            <person name="Young S."/>
            <person name="Neafsey D."/>
            <person name="Nusbaum C."/>
            <person name="Birren B."/>
        </authorList>
    </citation>
    <scope>NUCLEOTIDE SEQUENCE</scope>
    <source>
        <strain evidence="5">9E7_DIV0242</strain>
    </source>
</reference>
<evidence type="ECO:0000313" key="5">
    <source>
        <dbReference type="EMBL" id="WYJ91324.1"/>
    </source>
</evidence>
<dbReference type="SMART" id="SM00420">
    <property type="entry name" value="HTH_DEOR"/>
    <property type="match status" value="1"/>
</dbReference>
<evidence type="ECO:0000313" key="6">
    <source>
        <dbReference type="Proteomes" id="UP000195141"/>
    </source>
</evidence>
<reference evidence="4" key="1">
    <citation type="submission" date="2017-05" db="EMBL/GenBank/DDBJ databases">
        <title>The Genome Sequence of Enterococcus sp. 9E7_DIV0242.</title>
        <authorList>
            <consortium name="The Broad Institute Genomics Platform"/>
            <consortium name="The Broad Institute Genomic Center for Infectious Diseases"/>
            <person name="Earl A."/>
            <person name="Manson A."/>
            <person name="Schwartman J."/>
            <person name="Gilmore M."/>
            <person name="Abouelleil A."/>
            <person name="Cao P."/>
            <person name="Chapman S."/>
            <person name="Cusick C."/>
            <person name="Shea T."/>
            <person name="Young S."/>
            <person name="Neafsey D."/>
            <person name="Nusbaum C."/>
            <person name="Birren B."/>
        </authorList>
    </citation>
    <scope>NUCLEOTIDE SEQUENCE [LARGE SCALE GENOMIC DNA]</scope>
    <source>
        <strain evidence="4">9E7_DIV0242</strain>
    </source>
</reference>
<reference evidence="5" key="2">
    <citation type="submission" date="2017-05" db="EMBL/GenBank/DDBJ databases">
        <authorList>
            <consortium name="The Broad Institute Genomics Platform"/>
            <consortium name="The Broad Institute Genomic Center for Infectious Diseases"/>
            <person name="Earl A."/>
            <person name="Manson A."/>
            <person name="Schwartman J."/>
            <person name="Gilmore M."/>
            <person name="Abouelleil A."/>
            <person name="Cao P."/>
            <person name="Chapman S."/>
            <person name="Cusick C."/>
            <person name="Shea T."/>
            <person name="Young S."/>
            <person name="Neafsey D."/>
            <person name="Nusbaum C."/>
            <person name="Birren B."/>
        </authorList>
    </citation>
    <scope>NUCLEOTIDE SEQUENCE</scope>
    <source>
        <strain evidence="5">9E7_DIV0242</strain>
    </source>
</reference>
<dbReference type="Proteomes" id="UP000195141">
    <property type="component" value="Chromosome"/>
</dbReference>
<dbReference type="Gene3D" id="1.10.10.10">
    <property type="entry name" value="Winged helix-like DNA-binding domain superfamily/Winged helix DNA-binding domain"/>
    <property type="match status" value="1"/>
</dbReference>
<evidence type="ECO:0000256" key="1">
    <source>
        <dbReference type="ARBA" id="ARBA00023015"/>
    </source>
</evidence>
<dbReference type="OrthoDB" id="9798651at2"/>
<dbReference type="InterPro" id="IPR001034">
    <property type="entry name" value="DeoR_HTH"/>
</dbReference>
<dbReference type="GO" id="GO:0003700">
    <property type="term" value="F:DNA-binding transcription factor activity"/>
    <property type="evidence" value="ECO:0007669"/>
    <property type="project" value="InterPro"/>
</dbReference>
<dbReference type="PANTHER" id="PTHR30363:SF51">
    <property type="entry name" value="HTH-TYPE TRANSCRIPTIONAL REPRESSOR GLCR"/>
    <property type="match status" value="1"/>
</dbReference>
<dbReference type="PANTHER" id="PTHR30363">
    <property type="entry name" value="HTH-TYPE TRANSCRIPTIONAL REGULATOR SRLR-RELATED"/>
    <property type="match status" value="1"/>
</dbReference>
<dbReference type="PRINTS" id="PR00037">
    <property type="entry name" value="HTHLACR"/>
</dbReference>
<dbReference type="InterPro" id="IPR050313">
    <property type="entry name" value="Carb_Metab_HTH_regulators"/>
</dbReference>
<feature type="domain" description="HTH deoR-type" evidence="3">
    <location>
        <begin position="3"/>
        <end position="58"/>
    </location>
</feature>
<dbReference type="EMBL" id="CP147247">
    <property type="protein sequence ID" value="WYJ91324.1"/>
    <property type="molecule type" value="Genomic_DNA"/>
</dbReference>
<proteinExistence type="predicted"/>
<keyword evidence="2" id="KW-0804">Transcription</keyword>
<gene>
    <name evidence="4" type="ORF">A5888_001849</name>
    <name evidence="5" type="ORF">A5888_003092</name>
</gene>
<dbReference type="InterPro" id="IPR037171">
    <property type="entry name" value="NagB/RpiA_transferase-like"/>
</dbReference>
<organism evidence="4">
    <name type="scientific">Candidatus Enterococcus clewellii</name>
    <dbReference type="NCBI Taxonomy" id="1834193"/>
    <lineage>
        <taxon>Bacteria</taxon>
        <taxon>Bacillati</taxon>
        <taxon>Bacillota</taxon>
        <taxon>Bacilli</taxon>
        <taxon>Lactobacillales</taxon>
        <taxon>Enterococcaceae</taxon>
        <taxon>Enterococcus</taxon>
    </lineage>
</organism>
<dbReference type="SUPFAM" id="SSF46785">
    <property type="entry name" value="Winged helix' DNA-binding domain"/>
    <property type="match status" value="1"/>
</dbReference>
<dbReference type="EMBL" id="NGMM01000002">
    <property type="protein sequence ID" value="OTP17711.1"/>
    <property type="molecule type" value="Genomic_DNA"/>
</dbReference>
<sequence length="248" mass="28649">MYQEQRLTKIVELLKEKGELSAKEMMAYFQVSRDTIRRDSSILEERKLVTRTHGGIIPLERNSEIPSFSDRVNTFTKEKTEIAQKALAFIEPNSLIFFDVSTIILKLAQLVDEEVEVYSHSLDNAIMFSERDRGSFHLLGGKFYPRNRFYYSLNEAELLMSINFDVAFIGAVGLKNGQVSFEDREDAYIKQLVMKQAKKKILLAEHTKGTIASKYTIGSINDFDYWITDAEPDAHERQQLSRELKVIF</sequence>
<evidence type="ECO:0000256" key="2">
    <source>
        <dbReference type="ARBA" id="ARBA00023163"/>
    </source>
</evidence>
<dbReference type="InterPro" id="IPR036390">
    <property type="entry name" value="WH_DNA-bd_sf"/>
</dbReference>
<keyword evidence="1" id="KW-0805">Transcription regulation</keyword>
<dbReference type="AlphaFoldDB" id="A0A242K965"/>
<dbReference type="PROSITE" id="PS51000">
    <property type="entry name" value="HTH_DEOR_2"/>
    <property type="match status" value="1"/>
</dbReference>
<dbReference type="InterPro" id="IPR036388">
    <property type="entry name" value="WH-like_DNA-bd_sf"/>
</dbReference>
<accession>A0A242K965</accession>
<name>A0A242K965_9ENTE</name>
<protein>
    <submittedName>
        <fullName evidence="5">DeoR family transcriptional regulator, carbon catabolite repression regulator</fullName>
    </submittedName>
</protein>
<dbReference type="Pfam" id="PF00455">
    <property type="entry name" value="DeoRC"/>
    <property type="match status" value="1"/>
</dbReference>
<dbReference type="Pfam" id="PF08220">
    <property type="entry name" value="HTH_DeoR"/>
    <property type="match status" value="1"/>
</dbReference>
<keyword evidence="6" id="KW-1185">Reference proteome</keyword>
<dbReference type="RefSeq" id="WP_086348899.1">
    <property type="nucleotide sequence ID" value="NZ_CP147247.1"/>
</dbReference>